<comment type="subcellular location">
    <subcellularLocation>
        <location evidence="1">Membrane</location>
        <topology evidence="1">Multi-pass membrane protein</topology>
    </subcellularLocation>
</comment>
<proteinExistence type="predicted"/>
<dbReference type="PANTHER" id="PTHR11101:SF80">
    <property type="entry name" value="PHOSPHATE TRANSPORTER"/>
    <property type="match status" value="1"/>
</dbReference>
<dbReference type="Proteomes" id="UP000183120">
    <property type="component" value="Unassembled WGS sequence"/>
</dbReference>
<evidence type="ECO:0000313" key="7">
    <source>
        <dbReference type="EMBL" id="OIO13799.1"/>
    </source>
</evidence>
<protein>
    <recommendedName>
        <fullName evidence="9">Inorganic phosphate transporter</fullName>
    </recommendedName>
</protein>
<dbReference type="GO" id="GO:0035435">
    <property type="term" value="P:phosphate ion transmembrane transport"/>
    <property type="evidence" value="ECO:0007669"/>
    <property type="project" value="TreeGrafter"/>
</dbReference>
<keyword evidence="2" id="KW-0813">Transport</keyword>
<dbReference type="PANTHER" id="PTHR11101">
    <property type="entry name" value="PHOSPHATE TRANSPORTER"/>
    <property type="match status" value="1"/>
</dbReference>
<evidence type="ECO:0008006" key="9">
    <source>
        <dbReference type="Google" id="ProtNLM"/>
    </source>
</evidence>
<name>A0A1J4TUN9_9BACT</name>
<dbReference type="STRING" id="1805209.AUJ73_03220"/>
<evidence type="ECO:0000256" key="6">
    <source>
        <dbReference type="SAM" id="Phobius"/>
    </source>
</evidence>
<dbReference type="EMBL" id="MNUY01000049">
    <property type="protein sequence ID" value="OIO13799.1"/>
    <property type="molecule type" value="Genomic_DNA"/>
</dbReference>
<evidence type="ECO:0000256" key="3">
    <source>
        <dbReference type="ARBA" id="ARBA00022692"/>
    </source>
</evidence>
<gene>
    <name evidence="7" type="ORF">AUJ73_03220</name>
</gene>
<dbReference type="GO" id="GO:0005315">
    <property type="term" value="F:phosphate transmembrane transporter activity"/>
    <property type="evidence" value="ECO:0007669"/>
    <property type="project" value="InterPro"/>
</dbReference>
<comment type="caution">
    <text evidence="7">The sequence shown here is derived from an EMBL/GenBank/DDBJ whole genome shotgun (WGS) entry which is preliminary data.</text>
</comment>
<evidence type="ECO:0000313" key="8">
    <source>
        <dbReference type="Proteomes" id="UP000183120"/>
    </source>
</evidence>
<keyword evidence="3 6" id="KW-0812">Transmembrane</keyword>
<dbReference type="GO" id="GO:0016020">
    <property type="term" value="C:membrane"/>
    <property type="evidence" value="ECO:0007669"/>
    <property type="project" value="UniProtKB-SubCell"/>
</dbReference>
<evidence type="ECO:0000256" key="4">
    <source>
        <dbReference type="ARBA" id="ARBA00022989"/>
    </source>
</evidence>
<evidence type="ECO:0000256" key="1">
    <source>
        <dbReference type="ARBA" id="ARBA00004141"/>
    </source>
</evidence>
<feature type="transmembrane region" description="Helical" evidence="6">
    <location>
        <begin position="34"/>
        <end position="55"/>
    </location>
</feature>
<dbReference type="InterPro" id="IPR001204">
    <property type="entry name" value="Phos_transporter"/>
</dbReference>
<accession>A0A1J4TUN9</accession>
<reference evidence="7 8" key="1">
    <citation type="journal article" date="2016" name="Environ. Microbiol.">
        <title>Genomic resolution of a cold subsurface aquifer community provides metabolic insights for novel microbes adapted to high CO concentrations.</title>
        <authorList>
            <person name="Probst A.J."/>
            <person name="Castelle C.J."/>
            <person name="Singh A."/>
            <person name="Brown C.T."/>
            <person name="Anantharaman K."/>
            <person name="Sharon I."/>
            <person name="Hug L.A."/>
            <person name="Burstein D."/>
            <person name="Emerson J.B."/>
            <person name="Thomas B.C."/>
            <person name="Banfield J.F."/>
        </authorList>
    </citation>
    <scope>NUCLEOTIDE SEQUENCE [LARGE SCALE GENOMIC DNA]</scope>
    <source>
        <strain evidence="7">CG1_02_37_22</strain>
    </source>
</reference>
<evidence type="ECO:0000256" key="5">
    <source>
        <dbReference type="ARBA" id="ARBA00023136"/>
    </source>
</evidence>
<evidence type="ECO:0000256" key="2">
    <source>
        <dbReference type="ARBA" id="ARBA00022448"/>
    </source>
</evidence>
<sequence length="60" mass="6763">MKTIVTHVISGAVIGVGSVKNFSSVRWVVARRIFWAWIFTLPASALMASVLYLLLRFLRI</sequence>
<keyword evidence="4 6" id="KW-1133">Transmembrane helix</keyword>
<organism evidence="7 8">
    <name type="scientific">Candidatus Gottesmanbacteria bacterium CG1_02_37_22</name>
    <dbReference type="NCBI Taxonomy" id="1805209"/>
    <lineage>
        <taxon>Bacteria</taxon>
        <taxon>Candidatus Gottesmaniibacteriota</taxon>
    </lineage>
</organism>
<dbReference type="Pfam" id="PF01384">
    <property type="entry name" value="PHO4"/>
    <property type="match status" value="1"/>
</dbReference>
<keyword evidence="5 6" id="KW-0472">Membrane</keyword>
<dbReference type="AlphaFoldDB" id="A0A1J4TUN9"/>